<dbReference type="Gene3D" id="3.30.200.20">
    <property type="entry name" value="Phosphorylase Kinase, domain 1"/>
    <property type="match status" value="1"/>
</dbReference>
<proteinExistence type="predicted"/>
<dbReference type="InterPro" id="IPR050235">
    <property type="entry name" value="CK1_Ser-Thr_kinase"/>
</dbReference>
<sequence length="425" mass="47770">MIIQFCPQCGVKLEPNFKFCPACGQLLPRQDLEEPVTSTISQITVSPSSTGITSQTVKSRSPLLRSSCSPRKQRKTRADAESCSQSSQAVPTADHSSHSAGALSSPKKRRDESLSLESSTSKDVAIVKNKSKKARRTDPIIPLAENEVLTDNSCKEWRLVKLLVQNDSVFFYGAVISSSGAFSDNYKHIVKLAAKEGKIFNEQNFLQRAAKPASVDKWKKLHKMNFLGVPTCVGFGLHSDYRFLIFPDMGITLQSRLDDTKMLLPEKTVLFLALKIVYLAGYFFAFRFSPSGQHVEYREQSRTPHDGTVEFISIDSHKGVGPSRRSDLQSLAYCMVKWLSGSLPWSDMVDKPSAVMSEKEKFKTNIQGFFNKQFRKGKIPGVLQEYMEQVMVLEYTQKPNYKELKDLMRGGLQELGFNKENSIDF</sequence>
<dbReference type="Pfam" id="PF13240">
    <property type="entry name" value="Zn_Ribbon_1"/>
    <property type="match status" value="1"/>
</dbReference>
<dbReference type="EMBL" id="JAAWVN010025499">
    <property type="protein sequence ID" value="MBN3294213.1"/>
    <property type="molecule type" value="Genomic_DNA"/>
</dbReference>
<name>A0ABS2Z643_POLSE</name>
<feature type="non-terminal residue" evidence="3">
    <location>
        <position position="425"/>
    </location>
</feature>
<feature type="region of interest" description="Disordered" evidence="1">
    <location>
        <begin position="43"/>
        <end position="119"/>
    </location>
</feature>
<keyword evidence="3" id="KW-0808">Transferase</keyword>
<keyword evidence="4" id="KW-1185">Reference proteome</keyword>
<evidence type="ECO:0000259" key="2">
    <source>
        <dbReference type="Pfam" id="PF13240"/>
    </source>
</evidence>
<reference evidence="3" key="1">
    <citation type="journal article" date="2021" name="Cell">
        <title>Tracing the genetic footprints of vertebrate landing in non-teleost ray-finned fishes.</title>
        <authorList>
            <person name="Bi X."/>
            <person name="Wang K."/>
            <person name="Yang L."/>
            <person name="Pan H."/>
            <person name="Jiang H."/>
            <person name="Wei Q."/>
            <person name="Fang M."/>
            <person name="Yu H."/>
            <person name="Zhu C."/>
            <person name="Cai Y."/>
            <person name="He Y."/>
            <person name="Gan X."/>
            <person name="Zeng H."/>
            <person name="Yu D."/>
            <person name="Zhu Y."/>
            <person name="Jiang H."/>
            <person name="Qiu Q."/>
            <person name="Yang H."/>
            <person name="Zhang Y.E."/>
            <person name="Wang W."/>
            <person name="Zhu M."/>
            <person name="He S."/>
            <person name="Zhang G."/>
        </authorList>
    </citation>
    <scope>NUCLEOTIDE SEQUENCE</scope>
    <source>
        <strain evidence="3">Bchr_001</strain>
    </source>
</reference>
<feature type="compositionally biased region" description="Polar residues" evidence="1">
    <location>
        <begin position="43"/>
        <end position="58"/>
    </location>
</feature>
<dbReference type="GO" id="GO:0016301">
    <property type="term" value="F:kinase activity"/>
    <property type="evidence" value="ECO:0007669"/>
    <property type="project" value="UniProtKB-KW"/>
</dbReference>
<feature type="domain" description="Zinc-ribbon" evidence="2">
    <location>
        <begin position="5"/>
        <end position="25"/>
    </location>
</feature>
<accession>A0ABS2Z643</accession>
<gene>
    <name evidence="3" type="primary">Vrk3</name>
    <name evidence="3" type="ORF">GTO92_0014215</name>
</gene>
<evidence type="ECO:0000313" key="4">
    <source>
        <dbReference type="Proteomes" id="UP001166052"/>
    </source>
</evidence>
<dbReference type="Proteomes" id="UP001166052">
    <property type="component" value="Unassembled WGS sequence"/>
</dbReference>
<evidence type="ECO:0000256" key="1">
    <source>
        <dbReference type="SAM" id="MobiDB-lite"/>
    </source>
</evidence>
<keyword evidence="3" id="KW-0418">Kinase</keyword>
<dbReference type="InterPro" id="IPR026870">
    <property type="entry name" value="Zinc_ribbon_dom"/>
</dbReference>
<dbReference type="InterPro" id="IPR011009">
    <property type="entry name" value="Kinase-like_dom_sf"/>
</dbReference>
<organism evidence="3 4">
    <name type="scientific">Polypterus senegalus</name>
    <name type="common">Senegal bichir</name>
    <dbReference type="NCBI Taxonomy" id="55291"/>
    <lineage>
        <taxon>Eukaryota</taxon>
        <taxon>Metazoa</taxon>
        <taxon>Chordata</taxon>
        <taxon>Craniata</taxon>
        <taxon>Vertebrata</taxon>
        <taxon>Euteleostomi</taxon>
        <taxon>Actinopterygii</taxon>
        <taxon>Polypteriformes</taxon>
        <taxon>Polypteridae</taxon>
        <taxon>Polypterus</taxon>
    </lineage>
</organism>
<feature type="compositionally biased region" description="Low complexity" evidence="1">
    <location>
        <begin position="59"/>
        <end position="70"/>
    </location>
</feature>
<dbReference type="Gene3D" id="1.10.510.10">
    <property type="entry name" value="Transferase(Phosphotransferase) domain 1"/>
    <property type="match status" value="1"/>
</dbReference>
<dbReference type="SUPFAM" id="SSF56112">
    <property type="entry name" value="Protein kinase-like (PK-like)"/>
    <property type="match status" value="1"/>
</dbReference>
<comment type="caution">
    <text evidence="3">The sequence shown here is derived from an EMBL/GenBank/DDBJ whole genome shotgun (WGS) entry which is preliminary data.</text>
</comment>
<protein>
    <submittedName>
        <fullName evidence="3">VRK3 kinase</fullName>
    </submittedName>
</protein>
<feature type="non-terminal residue" evidence="3">
    <location>
        <position position="1"/>
    </location>
</feature>
<evidence type="ECO:0000313" key="3">
    <source>
        <dbReference type="EMBL" id="MBN3294213.1"/>
    </source>
</evidence>
<dbReference type="PANTHER" id="PTHR11909">
    <property type="entry name" value="CASEIN KINASE-RELATED"/>
    <property type="match status" value="1"/>
</dbReference>